<dbReference type="HOGENOM" id="CLU_108839_0_0_9"/>
<proteinExistence type="predicted"/>
<keyword evidence="3" id="KW-1185">Reference proteome</keyword>
<dbReference type="PATRIC" id="fig|883113.3.peg.915"/>
<dbReference type="Proteomes" id="UP000006190">
    <property type="component" value="Unassembled WGS sequence"/>
</dbReference>
<dbReference type="STRING" id="883113.HMPREF9708_00921"/>
<dbReference type="SUPFAM" id="SSF52218">
    <property type="entry name" value="Flavoproteins"/>
    <property type="match status" value="1"/>
</dbReference>
<dbReference type="Gene3D" id="3.40.50.360">
    <property type="match status" value="1"/>
</dbReference>
<dbReference type="Pfam" id="PF12724">
    <property type="entry name" value="Flavodoxin_5"/>
    <property type="match status" value="1"/>
</dbReference>
<dbReference type="eggNOG" id="COG0716">
    <property type="taxonomic scope" value="Bacteria"/>
</dbReference>
<accession>H3NJ82</accession>
<dbReference type="OrthoDB" id="2146857at2"/>
<comment type="caution">
    <text evidence="2">The sequence shown here is derived from an EMBL/GenBank/DDBJ whole genome shotgun (WGS) entry which is preliminary data.</text>
</comment>
<feature type="domain" description="Flavodoxin" evidence="1">
    <location>
        <begin position="4"/>
        <end position="98"/>
    </location>
</feature>
<reference evidence="2 3" key="1">
    <citation type="submission" date="2012-01" db="EMBL/GenBank/DDBJ databases">
        <title>The Genome Sequence of Facklamia languida CCUG 37842.</title>
        <authorList>
            <consortium name="The Broad Institute Genome Sequencing Platform"/>
            <person name="Earl A."/>
            <person name="Ward D."/>
            <person name="Feldgarden M."/>
            <person name="Gevers D."/>
            <person name="Huys G."/>
            <person name="Young S.K."/>
            <person name="Zeng Q."/>
            <person name="Gargeya S."/>
            <person name="Fitzgerald M."/>
            <person name="Haas B."/>
            <person name="Abouelleil A."/>
            <person name="Alvarado L."/>
            <person name="Arachchi H.M."/>
            <person name="Berlin A."/>
            <person name="Chapman S.B."/>
            <person name="Gearin G."/>
            <person name="Goldberg J."/>
            <person name="Griggs A."/>
            <person name="Gujja S."/>
            <person name="Hansen M."/>
            <person name="Heiman D."/>
            <person name="Howarth C."/>
            <person name="Larimer J."/>
            <person name="Lui A."/>
            <person name="MacDonald P.J.P."/>
            <person name="McCowen C."/>
            <person name="Montmayeur A."/>
            <person name="Murphy C."/>
            <person name="Neiman D."/>
            <person name="Pearson M."/>
            <person name="Priest M."/>
            <person name="Roberts A."/>
            <person name="Saif S."/>
            <person name="Shea T."/>
            <person name="Sisk P."/>
            <person name="Stolte C."/>
            <person name="Sykes S."/>
            <person name="Wortman J."/>
            <person name="Nusbaum C."/>
            <person name="Birren B."/>
        </authorList>
    </citation>
    <scope>NUCLEOTIDE SEQUENCE [LARGE SCALE GENOMIC DNA]</scope>
    <source>
        <strain evidence="2 3">CCUG 37842</strain>
    </source>
</reference>
<gene>
    <name evidence="2" type="ORF">HMPREF9708_00921</name>
</gene>
<evidence type="ECO:0000259" key="1">
    <source>
        <dbReference type="Pfam" id="PF12724"/>
    </source>
</evidence>
<dbReference type="InterPro" id="IPR029039">
    <property type="entry name" value="Flavoprotein-like_sf"/>
</dbReference>
<dbReference type="AlphaFoldDB" id="H3NJ82"/>
<dbReference type="InterPro" id="IPR026816">
    <property type="entry name" value="Flavodoxin_dom"/>
</dbReference>
<dbReference type="EMBL" id="AGEG01000011">
    <property type="protein sequence ID" value="EHR37014.1"/>
    <property type="molecule type" value="Genomic_DNA"/>
</dbReference>
<organism evidence="2 3">
    <name type="scientific">Facklamia languida CCUG 37842</name>
    <dbReference type="NCBI Taxonomy" id="883113"/>
    <lineage>
        <taxon>Bacteria</taxon>
        <taxon>Bacillati</taxon>
        <taxon>Bacillota</taxon>
        <taxon>Bacilli</taxon>
        <taxon>Lactobacillales</taxon>
        <taxon>Aerococcaceae</taxon>
        <taxon>Facklamia</taxon>
    </lineage>
</organism>
<sequence length="181" mass="20817">MKCLILYESRYGATAIYARALQKLSDFPIMKLSQVDPATLADYDVVIVGTCILQGQLYQAAQINRLIQAYPQPFWILYTVGISTPRLTNFDRILKRNFQPDVLKHLVCFHYRSRINTKRFSLMYMAASRMQRQPGTSLDDVILGPEELHLLERYGTTVQAEDLKDLDSMADYLKALGQYII</sequence>
<evidence type="ECO:0000313" key="3">
    <source>
        <dbReference type="Proteomes" id="UP000006190"/>
    </source>
</evidence>
<evidence type="ECO:0000313" key="2">
    <source>
        <dbReference type="EMBL" id="EHR37014.1"/>
    </source>
</evidence>
<name>H3NJ82_9LACT</name>
<protein>
    <recommendedName>
        <fullName evidence="1">Flavodoxin domain-containing protein</fullName>
    </recommendedName>
</protein>